<reference evidence="2" key="1">
    <citation type="journal article" date="2022" name="Res Sq">
        <title>Evolution of multicellular longitudinally dividing oral cavity symbionts (Neisseriaceae).</title>
        <authorList>
            <person name="Nyongesa S."/>
            <person name="Weber P."/>
            <person name="Bernet E."/>
            <person name="Pullido F."/>
            <person name="Nieckarz M."/>
            <person name="Delaby M."/>
            <person name="Nieves C."/>
            <person name="Viehboeck T."/>
            <person name="Krause N."/>
            <person name="Rivera-Millot A."/>
            <person name="Nakamura A."/>
            <person name="Vischer N."/>
            <person name="VanNieuwenhze M."/>
            <person name="Brun Y."/>
            <person name="Cava F."/>
            <person name="Bulgheresi S."/>
            <person name="Veyrier F."/>
        </authorList>
    </citation>
    <scope>NUCLEOTIDE SEQUENCE</scope>
    <source>
        <strain evidence="2">17694</strain>
    </source>
</reference>
<evidence type="ECO:0000256" key="1">
    <source>
        <dbReference type="SAM" id="Coils"/>
    </source>
</evidence>
<dbReference type="RefSeq" id="WP_027008602.1">
    <property type="nucleotide sequence ID" value="NZ_CP091521.1"/>
</dbReference>
<keyword evidence="1" id="KW-0175">Coiled coil</keyword>
<name>A0A8T9MVZ2_9NEIS</name>
<feature type="coiled-coil region" evidence="1">
    <location>
        <begin position="99"/>
        <end position="173"/>
    </location>
</feature>
<dbReference type="AlphaFoldDB" id="A0A8T9MVZ2"/>
<accession>A0A8T9MVZ2</accession>
<dbReference type="Proteomes" id="UP000831534">
    <property type="component" value="Chromosome"/>
</dbReference>
<sequence>MSKTPFYRIYTGDYTAVGYQNGVADGKQGKPKNHFGMLKRHWFNYFWKSQESSNSYSAGYNSGHQDGLKIRENIYHQTGAGNMNLEHYERILTGLRTAENNVRQNINQLESSLAHYERQINAMQSAGFLEDYAVQLRKQQGLEMRIKKLQEFLEELLRKLKEIEQRILALKAEAERGGA</sequence>
<dbReference type="EMBL" id="CP091521">
    <property type="protein sequence ID" value="UOP05304.1"/>
    <property type="molecule type" value="Genomic_DNA"/>
</dbReference>
<keyword evidence="3" id="KW-1185">Reference proteome</keyword>
<evidence type="ECO:0000313" key="2">
    <source>
        <dbReference type="EMBL" id="UOP05304.1"/>
    </source>
</evidence>
<organism evidence="2 3">
    <name type="scientific">Conchiformibius kuhniae</name>
    <dbReference type="NCBI Taxonomy" id="211502"/>
    <lineage>
        <taxon>Bacteria</taxon>
        <taxon>Pseudomonadati</taxon>
        <taxon>Pseudomonadota</taxon>
        <taxon>Betaproteobacteria</taxon>
        <taxon>Neisseriales</taxon>
        <taxon>Neisseriaceae</taxon>
        <taxon>Conchiformibius</taxon>
    </lineage>
</organism>
<reference evidence="2" key="2">
    <citation type="submission" date="2024-09" db="EMBL/GenBank/DDBJ databases">
        <authorList>
            <person name="Veyrier F.J."/>
        </authorList>
    </citation>
    <scope>NUCLEOTIDE SEQUENCE</scope>
    <source>
        <strain evidence="2">17694</strain>
    </source>
</reference>
<gene>
    <name evidence="2" type="ORF">LVJ77_03630</name>
</gene>
<dbReference type="KEGG" id="ckh:LVJ77_03630"/>
<evidence type="ECO:0000313" key="3">
    <source>
        <dbReference type="Proteomes" id="UP000831534"/>
    </source>
</evidence>
<protein>
    <submittedName>
        <fullName evidence="2">Uncharacterized protein</fullName>
    </submittedName>
</protein>
<proteinExistence type="predicted"/>